<feature type="non-terminal residue" evidence="1">
    <location>
        <position position="1"/>
    </location>
</feature>
<reference evidence="1 2" key="1">
    <citation type="journal article" date="2013" name="Genome Announc.">
        <title>Draft Genome Sequence of Shewanella decolorationis S12, a Dye-Degrading Bacterium Isolated from a Wastewater Treatment Plant.</title>
        <authorList>
            <person name="Xu M."/>
            <person name="Fang Y."/>
            <person name="Liu J."/>
            <person name="Chen X."/>
            <person name="Sun G."/>
            <person name="Guo J."/>
            <person name="Hua Z."/>
            <person name="Tu Q."/>
            <person name="Wu L."/>
            <person name="Zhou J."/>
            <person name="Liu X."/>
        </authorList>
    </citation>
    <scope>NUCLEOTIDE SEQUENCE [LARGE SCALE GENOMIC DNA]</scope>
    <source>
        <strain evidence="1 2">S12</strain>
    </source>
</reference>
<organism evidence="1 2">
    <name type="scientific">Shewanella decolorationis S12</name>
    <dbReference type="NCBI Taxonomy" id="1353536"/>
    <lineage>
        <taxon>Bacteria</taxon>
        <taxon>Pseudomonadati</taxon>
        <taxon>Pseudomonadota</taxon>
        <taxon>Gammaproteobacteria</taxon>
        <taxon>Alteromonadales</taxon>
        <taxon>Shewanellaceae</taxon>
        <taxon>Shewanella</taxon>
    </lineage>
</organism>
<keyword evidence="2" id="KW-1185">Reference proteome</keyword>
<comment type="caution">
    <text evidence="1">The sequence shown here is derived from an EMBL/GenBank/DDBJ whole genome shotgun (WGS) entry which is preliminary data.</text>
</comment>
<accession>A0ABN0PR82</accession>
<name>A0ABN0PR82_9GAMM</name>
<dbReference type="Proteomes" id="UP000017548">
    <property type="component" value="Unassembled WGS sequence"/>
</dbReference>
<sequence>EKASSPHKNARRTTRLQQ</sequence>
<evidence type="ECO:0000313" key="2">
    <source>
        <dbReference type="Proteomes" id="UP000017548"/>
    </source>
</evidence>
<proteinExistence type="predicted"/>
<dbReference type="EMBL" id="AXZL01000048">
    <property type="protein sequence ID" value="ESE42595.1"/>
    <property type="molecule type" value="Genomic_DNA"/>
</dbReference>
<gene>
    <name evidence="1" type="ORF">SHD_0697</name>
</gene>
<evidence type="ECO:0000313" key="1">
    <source>
        <dbReference type="EMBL" id="ESE42595.1"/>
    </source>
</evidence>
<protein>
    <submittedName>
        <fullName evidence="1">Uncharacterized protein</fullName>
    </submittedName>
</protein>